<keyword evidence="2 6" id="KW-0812">Transmembrane</keyword>
<proteinExistence type="predicted"/>
<dbReference type="InterPro" id="IPR051413">
    <property type="entry name" value="K/Na_HCN_channel"/>
</dbReference>
<accession>A0A1Q9C0V5</accession>
<keyword evidence="9" id="KW-1185">Reference proteome</keyword>
<evidence type="ECO:0000256" key="6">
    <source>
        <dbReference type="SAM" id="Phobius"/>
    </source>
</evidence>
<feature type="transmembrane region" description="Helical" evidence="6">
    <location>
        <begin position="413"/>
        <end position="434"/>
    </location>
</feature>
<evidence type="ECO:0000259" key="7">
    <source>
        <dbReference type="Pfam" id="PF00520"/>
    </source>
</evidence>
<dbReference type="InterPro" id="IPR005821">
    <property type="entry name" value="Ion_trans_dom"/>
</dbReference>
<dbReference type="GO" id="GO:0035725">
    <property type="term" value="P:sodium ion transmembrane transport"/>
    <property type="evidence" value="ECO:0007669"/>
    <property type="project" value="TreeGrafter"/>
</dbReference>
<feature type="transmembrane region" description="Helical" evidence="6">
    <location>
        <begin position="229"/>
        <end position="252"/>
    </location>
</feature>
<keyword evidence="3 6" id="KW-1133">Transmembrane helix</keyword>
<dbReference type="SUPFAM" id="SSF81324">
    <property type="entry name" value="Voltage-gated potassium channels"/>
    <property type="match status" value="1"/>
</dbReference>
<evidence type="ECO:0000256" key="1">
    <source>
        <dbReference type="ARBA" id="ARBA00004141"/>
    </source>
</evidence>
<keyword evidence="4 6" id="KW-0472">Membrane</keyword>
<gene>
    <name evidence="8" type="primary">AKT1</name>
    <name evidence="8" type="ORF">AK812_SmicGene43524</name>
</gene>
<sequence length="439" mass="49362">MARVRSDISSVSRRLSDRASDQSRNTLRKDPSSQDIWPVAPFEPGVKAAAPPREGSFVPEPPSSVPSVLMKNGRTKTDERGTEVEDLPIATTKASAKIARICDQPISAEVLDRPNIRENTSSKDSWNDGMVPRSFWNIDNASSPAQTMRRRSLASATVGSFKPDPTGSQQDLNLKAFGMESRSRWADFVIHPHCTPRIVWDIFGMLFLMRDILFIPLQLFDLPEYQTMAALATLSLLFWTMDIALSFFTGYYEKGRLELTHRKIAFNYITTWFFLDIGVVGIDWWLETTETADGSEGVARVTKSIRSARFFRMFRLIRLSKMSKVSAFLREQIATEAGIIQFGILRVIAKVFLLQHLIACGWWGVGSSTFFVDRLPADVTFEYQYATCLHWAFAQLGMGSVEGIEAVNVEERVFCILVAFTCLISFSTLVSALAREGIF</sequence>
<keyword evidence="8" id="KW-0407">Ion channel</keyword>
<dbReference type="PANTHER" id="PTHR45689">
    <property type="entry name" value="I[[H]] CHANNEL, ISOFORM E"/>
    <property type="match status" value="1"/>
</dbReference>
<feature type="transmembrane region" description="Helical" evidence="6">
    <location>
        <begin position="264"/>
        <end position="286"/>
    </location>
</feature>
<evidence type="ECO:0000313" key="9">
    <source>
        <dbReference type="Proteomes" id="UP000186817"/>
    </source>
</evidence>
<comment type="caution">
    <text evidence="8">The sequence shown here is derived from an EMBL/GenBank/DDBJ whole genome shotgun (WGS) entry which is preliminary data.</text>
</comment>
<keyword evidence="8" id="KW-0406">Ion transport</keyword>
<dbReference type="EMBL" id="LSRX01001997">
    <property type="protein sequence ID" value="OLP76530.1"/>
    <property type="molecule type" value="Genomic_DNA"/>
</dbReference>
<dbReference type="AlphaFoldDB" id="A0A1Q9C0V5"/>
<feature type="transmembrane region" description="Helical" evidence="6">
    <location>
        <begin position="198"/>
        <end position="217"/>
    </location>
</feature>
<protein>
    <submittedName>
        <fullName evidence="8">Potassium channel AKT1</fullName>
    </submittedName>
</protein>
<dbReference type="OrthoDB" id="421226at2759"/>
<dbReference type="Gene3D" id="1.10.287.70">
    <property type="match status" value="1"/>
</dbReference>
<dbReference type="GO" id="GO:0005249">
    <property type="term" value="F:voltage-gated potassium channel activity"/>
    <property type="evidence" value="ECO:0007669"/>
    <property type="project" value="TreeGrafter"/>
</dbReference>
<keyword evidence="8" id="KW-0813">Transport</keyword>
<comment type="subcellular location">
    <subcellularLocation>
        <location evidence="1">Membrane</location>
        <topology evidence="1">Multi-pass membrane protein</topology>
    </subcellularLocation>
</comment>
<organism evidence="8 9">
    <name type="scientific">Symbiodinium microadriaticum</name>
    <name type="common">Dinoflagellate</name>
    <name type="synonym">Zooxanthella microadriatica</name>
    <dbReference type="NCBI Taxonomy" id="2951"/>
    <lineage>
        <taxon>Eukaryota</taxon>
        <taxon>Sar</taxon>
        <taxon>Alveolata</taxon>
        <taxon>Dinophyceae</taxon>
        <taxon>Suessiales</taxon>
        <taxon>Symbiodiniaceae</taxon>
        <taxon>Symbiodinium</taxon>
    </lineage>
</organism>
<evidence type="ECO:0000313" key="8">
    <source>
        <dbReference type="EMBL" id="OLP76530.1"/>
    </source>
</evidence>
<name>A0A1Q9C0V5_SYMMI</name>
<feature type="domain" description="Ion transport" evidence="7">
    <location>
        <begin position="199"/>
        <end position="429"/>
    </location>
</feature>
<feature type="region of interest" description="Disordered" evidence="5">
    <location>
        <begin position="1"/>
        <end position="81"/>
    </location>
</feature>
<dbReference type="GO" id="GO:0098855">
    <property type="term" value="C:HCN channel complex"/>
    <property type="evidence" value="ECO:0007669"/>
    <property type="project" value="TreeGrafter"/>
</dbReference>
<evidence type="ECO:0000256" key="2">
    <source>
        <dbReference type="ARBA" id="ARBA00022692"/>
    </source>
</evidence>
<feature type="compositionally biased region" description="Basic and acidic residues" evidence="5">
    <location>
        <begin position="14"/>
        <end position="32"/>
    </location>
</feature>
<evidence type="ECO:0000256" key="5">
    <source>
        <dbReference type="SAM" id="MobiDB-lite"/>
    </source>
</evidence>
<dbReference type="OMA" id="SERWEAM"/>
<dbReference type="Pfam" id="PF00520">
    <property type="entry name" value="Ion_trans"/>
    <property type="match status" value="1"/>
</dbReference>
<dbReference type="GO" id="GO:0003254">
    <property type="term" value="P:regulation of membrane depolarization"/>
    <property type="evidence" value="ECO:0007669"/>
    <property type="project" value="TreeGrafter"/>
</dbReference>
<dbReference type="PANTHER" id="PTHR45689:SF5">
    <property type="entry name" value="I[[H]] CHANNEL, ISOFORM E"/>
    <property type="match status" value="1"/>
</dbReference>
<dbReference type="Proteomes" id="UP000186817">
    <property type="component" value="Unassembled WGS sequence"/>
</dbReference>
<reference evidence="8 9" key="1">
    <citation type="submission" date="2016-02" db="EMBL/GenBank/DDBJ databases">
        <title>Genome analysis of coral dinoflagellate symbionts highlights evolutionary adaptations to a symbiotic lifestyle.</title>
        <authorList>
            <person name="Aranda M."/>
            <person name="Li Y."/>
            <person name="Liew Y.J."/>
            <person name="Baumgarten S."/>
            <person name="Simakov O."/>
            <person name="Wilson M."/>
            <person name="Piel J."/>
            <person name="Ashoor H."/>
            <person name="Bougouffa S."/>
            <person name="Bajic V.B."/>
            <person name="Ryu T."/>
            <person name="Ravasi T."/>
            <person name="Bayer T."/>
            <person name="Micklem G."/>
            <person name="Kim H."/>
            <person name="Bhak J."/>
            <person name="Lajeunesse T.C."/>
            <person name="Voolstra C.R."/>
        </authorList>
    </citation>
    <scope>NUCLEOTIDE SEQUENCE [LARGE SCALE GENOMIC DNA]</scope>
    <source>
        <strain evidence="8 9">CCMP2467</strain>
    </source>
</reference>
<evidence type="ECO:0000256" key="4">
    <source>
        <dbReference type="ARBA" id="ARBA00023136"/>
    </source>
</evidence>
<evidence type="ECO:0000256" key="3">
    <source>
        <dbReference type="ARBA" id="ARBA00022989"/>
    </source>
</evidence>